<dbReference type="RefSeq" id="WP_138687969.1">
    <property type="nucleotide sequence ID" value="NZ_JBHSAZ010000013.1"/>
</dbReference>
<evidence type="ECO:0000313" key="2">
    <source>
        <dbReference type="Proteomes" id="UP000306628"/>
    </source>
</evidence>
<accession>A0A5S4H2Q2</accession>
<sequence>MVSMVESLLRAWPRGRPLEYVHVPLAAGDQPPPVEPGFYRALESLAASPPDTRFAAGLVHEVQEPDDQRKILHAVERLLSRTVDVSPACGLGRRSPQDARLVLERAVALAES</sequence>
<dbReference type="OrthoDB" id="4504900at2"/>
<organism evidence="1 2">
    <name type="scientific">Nonomuraea zeae</name>
    <dbReference type="NCBI Taxonomy" id="1642303"/>
    <lineage>
        <taxon>Bacteria</taxon>
        <taxon>Bacillati</taxon>
        <taxon>Actinomycetota</taxon>
        <taxon>Actinomycetes</taxon>
        <taxon>Streptosporangiales</taxon>
        <taxon>Streptosporangiaceae</taxon>
        <taxon>Nonomuraea</taxon>
    </lineage>
</organism>
<dbReference type="Proteomes" id="UP000306628">
    <property type="component" value="Unassembled WGS sequence"/>
</dbReference>
<reference evidence="1 2" key="1">
    <citation type="submission" date="2019-05" db="EMBL/GenBank/DDBJ databases">
        <title>Draft genome sequence of Nonomuraea zeae DSM 100528.</title>
        <authorList>
            <person name="Saricaoglu S."/>
            <person name="Isik K."/>
        </authorList>
    </citation>
    <scope>NUCLEOTIDE SEQUENCE [LARGE SCALE GENOMIC DNA]</scope>
    <source>
        <strain evidence="1 2">DSM 100528</strain>
    </source>
</reference>
<name>A0A5S4H2Q2_9ACTN</name>
<dbReference type="EMBL" id="VCKX01000005">
    <property type="protein sequence ID" value="TMR39004.1"/>
    <property type="molecule type" value="Genomic_DNA"/>
</dbReference>
<proteinExistence type="predicted"/>
<evidence type="ECO:0000313" key="1">
    <source>
        <dbReference type="EMBL" id="TMR39004.1"/>
    </source>
</evidence>
<dbReference type="AlphaFoldDB" id="A0A5S4H2Q2"/>
<keyword evidence="2" id="KW-1185">Reference proteome</keyword>
<gene>
    <name evidence="1" type="ORF">ETD85_02680</name>
</gene>
<protein>
    <recommendedName>
        <fullName evidence="3">Cobalamin-independent methionine synthase MetE C-terminal/archaeal domain-containing protein</fullName>
    </recommendedName>
</protein>
<evidence type="ECO:0008006" key="3">
    <source>
        <dbReference type="Google" id="ProtNLM"/>
    </source>
</evidence>
<comment type="caution">
    <text evidence="1">The sequence shown here is derived from an EMBL/GenBank/DDBJ whole genome shotgun (WGS) entry which is preliminary data.</text>
</comment>